<dbReference type="PROSITE" id="PS51175">
    <property type="entry name" value="CBM6"/>
    <property type="match status" value="1"/>
</dbReference>
<dbReference type="KEGG" id="ppsc:EHS13_25190"/>
<organism evidence="3 4">
    <name type="scientific">Paenibacillus psychroresistens</name>
    <dbReference type="NCBI Taxonomy" id="1778678"/>
    <lineage>
        <taxon>Bacteria</taxon>
        <taxon>Bacillati</taxon>
        <taxon>Bacillota</taxon>
        <taxon>Bacilli</taxon>
        <taxon>Bacillales</taxon>
        <taxon>Paenibacillaceae</taxon>
        <taxon>Paenibacillus</taxon>
    </lineage>
</organism>
<evidence type="ECO:0000259" key="1">
    <source>
        <dbReference type="PROSITE" id="PS50022"/>
    </source>
</evidence>
<dbReference type="OrthoDB" id="2497772at2"/>
<dbReference type="Pfam" id="PF00754">
    <property type="entry name" value="F5_F8_type_C"/>
    <property type="match status" value="1"/>
</dbReference>
<dbReference type="Proteomes" id="UP000426246">
    <property type="component" value="Chromosome"/>
</dbReference>
<dbReference type="InterPro" id="IPR005084">
    <property type="entry name" value="CBM6"/>
</dbReference>
<evidence type="ECO:0000259" key="2">
    <source>
        <dbReference type="PROSITE" id="PS51175"/>
    </source>
</evidence>
<dbReference type="Pfam" id="PF18683">
    <property type="entry name" value="ChiW_Ig_like"/>
    <property type="match status" value="1"/>
</dbReference>
<feature type="domain" description="F5/8 type C" evidence="1">
    <location>
        <begin position="181"/>
        <end position="349"/>
    </location>
</feature>
<dbReference type="GO" id="GO:0030246">
    <property type="term" value="F:carbohydrate binding"/>
    <property type="evidence" value="ECO:0007669"/>
    <property type="project" value="InterPro"/>
</dbReference>
<feature type="domain" description="CBM6" evidence="2">
    <location>
        <begin position="468"/>
        <end position="592"/>
    </location>
</feature>
<dbReference type="EMBL" id="CP034235">
    <property type="protein sequence ID" value="QGQ97949.1"/>
    <property type="molecule type" value="Genomic_DNA"/>
</dbReference>
<accession>A0A6B8RPK5</accession>
<sequence>MAKKVKGLAGRTMKNISRVMAITLVIALIVAGLPRLVNANLDPLVRSEWSASSSSTDDEEILALPFDNDINTRWDNGHAQSGNDEWFSVNLGSATTFNSILLDAGSATDDYPRRYDVYVSNDGTNWGDIIASGTPSTAQVSITFAPQTVQYIKIRQTGISLSGSFWSIYEFNIFLDTSVVTTEPDTNPTTNVALASNGGTASASSTHSIGFSASGIINGDRTGAAWENGGGWNDQNGDAYPDWVQVGFNGSKTINEIDVFTIQDGDFAENPPSEPTTEMPFSEGGITDFIVQYWKGNNWVTVTNGSVHANNKVWNKFTFSPVVTDKIRVTINNALNTYSRVIEVEAWTNGSSTNTPAPAATPLIEAGITFSQSAEGFLTNVSRSLLPESARGFSKIRVYNSSTALIPDQVTLDSYSNYSESYNDSTGYNSVVSNRGLWHSLVILFENINNIDTPVAYQVYDINIATLNTYEAEFATITGAVVVPSSFTSNGNYVANINDLNSSVLFNVFVPVAGKYPMKVSYANYSDEETSTHSLSINQGAAETVSYPYTGNWFINSVGSSITVDVNLNAGNNTIKFGKAYKFAELDYIQLGPVQFPVPAATIIEAVILPNEPSQIKIVTNTDLFANGFQYNDVSSPSPEFVVTGNSTAISVTNVSILGNSIILTLNHPIDYSNSNIAVAFNKVHDSITNENVELAAFQIAVANITAGPKKAPTNAITFSQNTNSNDNLLIAGDSVILAFNMGISNDLNQAINSISNALVGTNFANKVTVTSVGTNGASYKLTVKANETVNLLGGQDITILNGDLTDITKSYSNSGNITFRLYDDSINPTLISTATNSSGSEINLVYSEAIDPNRIDLGRVEIFINGVKFDNDLNNLTAQLNPNDSTNRTITLNIKNGFKSGQVITLRLDNISFYDLNMNGFVVRSGITVINNSPSSIPVETPGALSIVDTDYSIGKLGGSIQLYRASNEADIVKYSIYYANVSGEIIDNNPIAVIRANGNNLSFPISNSSINGAVKIVAYAQNANGIGLNKSSFSFSDLGGSNFNLTASFIDASIDMAAGNKTINLSNNTWVINGINGTVKEGLNADDLIVTGLPNGLTLTAARGEDNKIIITLDGTALAAVTETTNVNIVVKGSAVTENGATDSTGLSLQLNISNADVSTNYTTIKATAIALDLNNLIATATVSRNVEHQGKEYVVFELVDNTAQQTVGRLSQELLDISGTGVNQVTVHFNETLLNNSHSYSIKVYVADSFNSNSHSIGINLAIIRTIAVTTFSQLNVSGYDTVIGIDDIIKILSGTTSQFTELQNLNHDDLSKQTDDIKILLDQITAKTSMLN</sequence>
<evidence type="ECO:0008006" key="5">
    <source>
        <dbReference type="Google" id="ProtNLM"/>
    </source>
</evidence>
<dbReference type="InterPro" id="IPR000421">
    <property type="entry name" value="FA58C"/>
</dbReference>
<dbReference type="Gene3D" id="2.60.120.260">
    <property type="entry name" value="Galactose-binding domain-like"/>
    <property type="match status" value="3"/>
</dbReference>
<dbReference type="SUPFAM" id="SSF49785">
    <property type="entry name" value="Galactose-binding domain-like"/>
    <property type="match status" value="3"/>
</dbReference>
<keyword evidence="4" id="KW-1185">Reference proteome</keyword>
<reference evidence="4" key="1">
    <citation type="submission" date="2018-11" db="EMBL/GenBank/DDBJ databases">
        <title>Complete genome sequence of Paenibacillus sp. ML311-T8.</title>
        <authorList>
            <person name="Nam Y.-D."/>
            <person name="Kang J."/>
            <person name="Chung W.-H."/>
            <person name="Park Y.S."/>
        </authorList>
    </citation>
    <scope>NUCLEOTIDE SEQUENCE [LARGE SCALE GENOMIC DNA]</scope>
    <source>
        <strain evidence="4">ML311-T8</strain>
    </source>
</reference>
<protein>
    <recommendedName>
        <fullName evidence="5">F5/8 type C domain-containing protein</fullName>
    </recommendedName>
</protein>
<gene>
    <name evidence="3" type="ORF">EHS13_25190</name>
</gene>
<dbReference type="InterPro" id="IPR041278">
    <property type="entry name" value="ChiW_Ig-like"/>
</dbReference>
<dbReference type="InterPro" id="IPR008979">
    <property type="entry name" value="Galactose-bd-like_sf"/>
</dbReference>
<dbReference type="RefSeq" id="WP_155703046.1">
    <property type="nucleotide sequence ID" value="NZ_CP034235.1"/>
</dbReference>
<proteinExistence type="predicted"/>
<evidence type="ECO:0000313" key="3">
    <source>
        <dbReference type="EMBL" id="QGQ97949.1"/>
    </source>
</evidence>
<dbReference type="Pfam" id="PF16990">
    <property type="entry name" value="CBM_35"/>
    <property type="match status" value="1"/>
</dbReference>
<dbReference type="PROSITE" id="PS50022">
    <property type="entry name" value="FA58C_3"/>
    <property type="match status" value="2"/>
</dbReference>
<evidence type="ECO:0000313" key="4">
    <source>
        <dbReference type="Proteomes" id="UP000426246"/>
    </source>
</evidence>
<name>A0A6B8RPK5_9BACL</name>
<feature type="domain" description="F5/8 type C" evidence="1">
    <location>
        <begin position="31"/>
        <end position="176"/>
    </location>
</feature>